<evidence type="ECO:0000313" key="2">
    <source>
        <dbReference type="EMBL" id="ADQ79726.1"/>
    </source>
</evidence>
<dbReference type="eggNOG" id="COG0358">
    <property type="taxonomic scope" value="Bacteria"/>
</dbReference>
<dbReference type="InterPro" id="IPR036977">
    <property type="entry name" value="DNA_primase_Znf_CHC2"/>
</dbReference>
<dbReference type="InterPro" id="IPR002694">
    <property type="entry name" value="Znf_CHC2"/>
</dbReference>
<dbReference type="SMART" id="SM00400">
    <property type="entry name" value="ZnF_CHCC"/>
    <property type="match status" value="1"/>
</dbReference>
<sequence length="291" mass="33650">MTFKEANKISIKGYLANRRILPSKEMAYYGMYYCPFREDNNPSMKVDYVKNIWFDHGTGMGGTLIDLVMKLEQCSEYDAIMALEKEQYSFDFFSFQGNTLATSTEFSIKKIQPLQNKALLDYVCIERKISVEIAKRYLQEIYYSVKDKSYFSIAFKNDVGGYELRNAYFKNCVAPKEITTIRNSNETNVGCLVFEGFMDFLSYQTLKKQIEPIESDVIILNSTSLVNHVIEMLPAYKQISCFLDNDNAGCQALGSLQKKYGHLILNQSIHFREYNDLNDFLCGKKMKQKKS</sequence>
<dbReference type="Gene3D" id="3.90.580.10">
    <property type="entry name" value="Zinc finger, CHC2-type domain"/>
    <property type="match status" value="1"/>
</dbReference>
<dbReference type="RefSeq" id="WP_013445095.1">
    <property type="nucleotide sequence ID" value="NC_014734.1"/>
</dbReference>
<organism evidence="2 3">
    <name type="scientific">Paludibacter propionicigenes (strain DSM 17365 / JCM 13257 / WB4)</name>
    <dbReference type="NCBI Taxonomy" id="694427"/>
    <lineage>
        <taxon>Bacteria</taxon>
        <taxon>Pseudomonadati</taxon>
        <taxon>Bacteroidota</taxon>
        <taxon>Bacteroidia</taxon>
        <taxon>Bacteroidales</taxon>
        <taxon>Paludibacteraceae</taxon>
        <taxon>Paludibacter</taxon>
    </lineage>
</organism>
<dbReference type="HOGENOM" id="CLU_070537_1_0_10"/>
<accession>E4T4T2</accession>
<dbReference type="SUPFAM" id="SSF57783">
    <property type="entry name" value="Zinc beta-ribbon"/>
    <property type="match status" value="1"/>
</dbReference>
<dbReference type="Gene3D" id="3.40.1360.10">
    <property type="match status" value="1"/>
</dbReference>
<dbReference type="STRING" id="694427.Palpr_1581"/>
<gene>
    <name evidence="2" type="ordered locus">Palpr_1581</name>
</gene>
<dbReference type="Pfam" id="PF13155">
    <property type="entry name" value="Toprim_2"/>
    <property type="match status" value="1"/>
</dbReference>
<dbReference type="GO" id="GO:0008270">
    <property type="term" value="F:zinc ion binding"/>
    <property type="evidence" value="ECO:0007669"/>
    <property type="project" value="InterPro"/>
</dbReference>
<reference key="1">
    <citation type="submission" date="2010-11" db="EMBL/GenBank/DDBJ databases">
        <title>The complete genome of Paludibacter propionicigenes DSM 17365.</title>
        <authorList>
            <consortium name="US DOE Joint Genome Institute (JGI-PGF)"/>
            <person name="Lucas S."/>
            <person name="Copeland A."/>
            <person name="Lapidus A."/>
            <person name="Bruce D."/>
            <person name="Goodwin L."/>
            <person name="Pitluck S."/>
            <person name="Kyrpides N."/>
            <person name="Mavromatis K."/>
            <person name="Ivanova N."/>
            <person name="Munk A.C."/>
            <person name="Brettin T."/>
            <person name="Detter J.C."/>
            <person name="Han C."/>
            <person name="Tapia R."/>
            <person name="Land M."/>
            <person name="Hauser L."/>
            <person name="Markowitz V."/>
            <person name="Cheng J.-F."/>
            <person name="Hugenholtz P."/>
            <person name="Woyke T."/>
            <person name="Wu D."/>
            <person name="Gronow S."/>
            <person name="Wellnitz S."/>
            <person name="Brambilla E."/>
            <person name="Klenk H.-P."/>
            <person name="Eisen J.A."/>
        </authorList>
    </citation>
    <scope>NUCLEOTIDE SEQUENCE</scope>
    <source>
        <strain>WB4</strain>
    </source>
</reference>
<name>E4T4T2_PALPW</name>
<keyword evidence="3" id="KW-1185">Reference proteome</keyword>
<feature type="domain" description="Zinc finger CHC2-type" evidence="1">
    <location>
        <begin position="28"/>
        <end position="84"/>
    </location>
</feature>
<evidence type="ECO:0000313" key="3">
    <source>
        <dbReference type="Proteomes" id="UP000008718"/>
    </source>
</evidence>
<reference evidence="2 3" key="2">
    <citation type="journal article" date="2011" name="Stand. Genomic Sci.">
        <title>Complete genome sequence of Paludibacter propionicigenes type strain (WB4).</title>
        <authorList>
            <person name="Gronow S."/>
            <person name="Munk C."/>
            <person name="Lapidus A."/>
            <person name="Nolan M."/>
            <person name="Lucas S."/>
            <person name="Hammon N."/>
            <person name="Deshpande S."/>
            <person name="Cheng J.F."/>
            <person name="Tapia R."/>
            <person name="Han C."/>
            <person name="Goodwin L."/>
            <person name="Pitluck S."/>
            <person name="Liolios K."/>
            <person name="Ivanova N."/>
            <person name="Mavromatis K."/>
            <person name="Mikhailova N."/>
            <person name="Pati A."/>
            <person name="Chen A."/>
            <person name="Palaniappan K."/>
            <person name="Land M."/>
            <person name="Hauser L."/>
            <person name="Chang Y.J."/>
            <person name="Jeffries C.D."/>
            <person name="Brambilla E."/>
            <person name="Rohde M."/>
            <person name="Goker M."/>
            <person name="Detter J.C."/>
            <person name="Woyke T."/>
            <person name="Bristow J."/>
            <person name="Eisen J.A."/>
            <person name="Markowitz V."/>
            <person name="Hugenholtz P."/>
            <person name="Kyrpides N.C."/>
            <person name="Klenk H.P."/>
        </authorList>
    </citation>
    <scope>NUCLEOTIDE SEQUENCE [LARGE SCALE GENOMIC DNA]</scope>
    <source>
        <strain evidence="3">DSM 17365 / JCM 13257 / WB4</strain>
    </source>
</reference>
<dbReference type="GO" id="GO:0003677">
    <property type="term" value="F:DNA binding"/>
    <property type="evidence" value="ECO:0007669"/>
    <property type="project" value="InterPro"/>
</dbReference>
<dbReference type="OrthoDB" id="8536512at2"/>
<evidence type="ECO:0000259" key="1">
    <source>
        <dbReference type="SMART" id="SM00400"/>
    </source>
</evidence>
<protein>
    <submittedName>
        <fullName evidence="2">Putative transposon-related/mobilization protein</fullName>
    </submittedName>
</protein>
<proteinExistence type="predicted"/>
<dbReference type="GO" id="GO:0003899">
    <property type="term" value="F:DNA-directed RNA polymerase activity"/>
    <property type="evidence" value="ECO:0007669"/>
    <property type="project" value="InterPro"/>
</dbReference>
<dbReference type="KEGG" id="ppn:Palpr_1581"/>
<dbReference type="Pfam" id="PF01807">
    <property type="entry name" value="Zn_ribbon_DnaG"/>
    <property type="match status" value="1"/>
</dbReference>
<dbReference type="AlphaFoldDB" id="E4T4T2"/>
<dbReference type="EMBL" id="CP002345">
    <property type="protein sequence ID" value="ADQ79726.1"/>
    <property type="molecule type" value="Genomic_DNA"/>
</dbReference>
<dbReference type="GO" id="GO:0006260">
    <property type="term" value="P:DNA replication"/>
    <property type="evidence" value="ECO:0007669"/>
    <property type="project" value="InterPro"/>
</dbReference>
<dbReference type="Proteomes" id="UP000008718">
    <property type="component" value="Chromosome"/>
</dbReference>